<sequence>MAVTEFLHFPFLLVCTMYVYRGWEPYVYVPVGFRLEQSTYFQRLEYRVSSFPPFTLGLLIHGLSDSFQWHVPDMLKQKFCS</sequence>
<evidence type="ECO:0000256" key="1">
    <source>
        <dbReference type="SAM" id="SignalP"/>
    </source>
</evidence>
<keyword evidence="1" id="KW-0732">Signal</keyword>
<reference evidence="2" key="2">
    <citation type="journal article" date="2015" name="Data Brief">
        <title>Shoot transcriptome of the giant reed, Arundo donax.</title>
        <authorList>
            <person name="Barrero R.A."/>
            <person name="Guerrero F.D."/>
            <person name="Moolhuijzen P."/>
            <person name="Goolsby J.A."/>
            <person name="Tidwell J."/>
            <person name="Bellgard S.E."/>
            <person name="Bellgard M.I."/>
        </authorList>
    </citation>
    <scope>NUCLEOTIDE SEQUENCE</scope>
    <source>
        <tissue evidence="2">Shoot tissue taken approximately 20 cm above the soil surface</tissue>
    </source>
</reference>
<accession>A0A0A9HI51</accession>
<feature type="chain" id="PRO_5002048228" evidence="1">
    <location>
        <begin position="23"/>
        <end position="81"/>
    </location>
</feature>
<proteinExistence type="predicted"/>
<protein>
    <submittedName>
        <fullName evidence="2">Uncharacterized protein</fullName>
    </submittedName>
</protein>
<organism evidence="2">
    <name type="scientific">Arundo donax</name>
    <name type="common">Giant reed</name>
    <name type="synonym">Donax arundinaceus</name>
    <dbReference type="NCBI Taxonomy" id="35708"/>
    <lineage>
        <taxon>Eukaryota</taxon>
        <taxon>Viridiplantae</taxon>
        <taxon>Streptophyta</taxon>
        <taxon>Embryophyta</taxon>
        <taxon>Tracheophyta</taxon>
        <taxon>Spermatophyta</taxon>
        <taxon>Magnoliopsida</taxon>
        <taxon>Liliopsida</taxon>
        <taxon>Poales</taxon>
        <taxon>Poaceae</taxon>
        <taxon>PACMAD clade</taxon>
        <taxon>Arundinoideae</taxon>
        <taxon>Arundineae</taxon>
        <taxon>Arundo</taxon>
    </lineage>
</organism>
<name>A0A0A9HI51_ARUDO</name>
<dbReference type="EMBL" id="GBRH01163370">
    <property type="protein sequence ID" value="JAE34526.1"/>
    <property type="molecule type" value="Transcribed_RNA"/>
</dbReference>
<feature type="signal peptide" evidence="1">
    <location>
        <begin position="1"/>
        <end position="22"/>
    </location>
</feature>
<dbReference type="AlphaFoldDB" id="A0A0A9HI51"/>
<reference evidence="2" key="1">
    <citation type="submission" date="2014-09" db="EMBL/GenBank/DDBJ databases">
        <authorList>
            <person name="Magalhaes I.L.F."/>
            <person name="Oliveira U."/>
            <person name="Santos F.R."/>
            <person name="Vidigal T.H.D.A."/>
            <person name="Brescovit A.D."/>
            <person name="Santos A.J."/>
        </authorList>
    </citation>
    <scope>NUCLEOTIDE SEQUENCE</scope>
    <source>
        <tissue evidence="2">Shoot tissue taken approximately 20 cm above the soil surface</tissue>
    </source>
</reference>
<evidence type="ECO:0000313" key="2">
    <source>
        <dbReference type="EMBL" id="JAE34526.1"/>
    </source>
</evidence>